<keyword evidence="4" id="KW-1185">Reference proteome</keyword>
<feature type="chain" id="PRO_5046445664" description="PknH-like extracellular domain-containing protein" evidence="2">
    <location>
        <begin position="25"/>
        <end position="249"/>
    </location>
</feature>
<reference evidence="3 4" key="1">
    <citation type="submission" date="2016-06" db="EMBL/GenBank/DDBJ databases">
        <authorList>
            <person name="Varghese N."/>
            <person name="Submissions Spin"/>
        </authorList>
    </citation>
    <scope>NUCLEOTIDE SEQUENCE [LARGE SCALE GENOMIC DNA]</scope>
    <source>
        <strain evidence="3 4">DSM 45142</strain>
    </source>
</reference>
<proteinExistence type="predicted"/>
<sequence length="249" mass="25479">MRTPSRRRRMLGVPLLVTALLAGACGDGGEDDGGGDAGPGATSAAAAPTAATPSASQSSGGRVTIPKSAFADLPPELRKSDAQPMEVTDALPGLCDQEFRSGGRSVTASAAMTSAYKQPKDPPENVPYGTLHQTVFAFEGTGAADYLRRVRGAVADCRSFQASGGTVTVRSQPMAGTGDEALLVTVSRPATGLDGSPAEGRTTSQILVIRVADAVTVVHDQGWEGTSNDPGLADDVARAAVRGLDSWQR</sequence>
<dbReference type="EMBL" id="FMCQ01000006">
    <property type="protein sequence ID" value="SCE97084.1"/>
    <property type="molecule type" value="Genomic_DNA"/>
</dbReference>
<evidence type="ECO:0000313" key="3">
    <source>
        <dbReference type="EMBL" id="SCE97084.1"/>
    </source>
</evidence>
<dbReference type="RefSeq" id="WP_307800323.1">
    <property type="nucleotide sequence ID" value="NZ_JAGFVQ010000043.1"/>
</dbReference>
<evidence type="ECO:0000256" key="1">
    <source>
        <dbReference type="SAM" id="MobiDB-lite"/>
    </source>
</evidence>
<name>A0ABY0KPE9_9ACTN</name>
<evidence type="ECO:0008006" key="5">
    <source>
        <dbReference type="Google" id="ProtNLM"/>
    </source>
</evidence>
<keyword evidence="2" id="KW-0732">Signal</keyword>
<organism evidence="3 4">
    <name type="scientific">Micromonospora tulbaghiae</name>
    <dbReference type="NCBI Taxonomy" id="479978"/>
    <lineage>
        <taxon>Bacteria</taxon>
        <taxon>Bacillati</taxon>
        <taxon>Actinomycetota</taxon>
        <taxon>Actinomycetes</taxon>
        <taxon>Micromonosporales</taxon>
        <taxon>Micromonosporaceae</taxon>
        <taxon>Micromonospora</taxon>
    </lineage>
</organism>
<evidence type="ECO:0000256" key="2">
    <source>
        <dbReference type="SAM" id="SignalP"/>
    </source>
</evidence>
<dbReference type="PROSITE" id="PS51257">
    <property type="entry name" value="PROKAR_LIPOPROTEIN"/>
    <property type="match status" value="1"/>
</dbReference>
<feature type="signal peptide" evidence="2">
    <location>
        <begin position="1"/>
        <end position="24"/>
    </location>
</feature>
<protein>
    <recommendedName>
        <fullName evidence="5">PknH-like extracellular domain-containing protein</fullName>
    </recommendedName>
</protein>
<dbReference type="Proteomes" id="UP000199405">
    <property type="component" value="Unassembled WGS sequence"/>
</dbReference>
<gene>
    <name evidence="3" type="ORF">GA0070562_4626</name>
</gene>
<comment type="caution">
    <text evidence="3">The sequence shown here is derived from an EMBL/GenBank/DDBJ whole genome shotgun (WGS) entry which is preliminary data.</text>
</comment>
<feature type="compositionally biased region" description="Low complexity" evidence="1">
    <location>
        <begin position="39"/>
        <end position="61"/>
    </location>
</feature>
<feature type="region of interest" description="Disordered" evidence="1">
    <location>
        <begin position="24"/>
        <end position="73"/>
    </location>
</feature>
<evidence type="ECO:0000313" key="4">
    <source>
        <dbReference type="Proteomes" id="UP000199405"/>
    </source>
</evidence>
<accession>A0ABY0KPE9</accession>